<reference evidence="6 7" key="1">
    <citation type="journal article" date="2016" name="Nat. Commun.">
        <title>Thousands of microbial genomes shed light on interconnected biogeochemical processes in an aquifer system.</title>
        <authorList>
            <person name="Anantharaman K."/>
            <person name="Brown C.T."/>
            <person name="Hug L.A."/>
            <person name="Sharon I."/>
            <person name="Castelle C.J."/>
            <person name="Probst A.J."/>
            <person name="Thomas B.C."/>
            <person name="Singh A."/>
            <person name="Wilkins M.J."/>
            <person name="Karaoz U."/>
            <person name="Brodie E.L."/>
            <person name="Williams K.H."/>
            <person name="Hubbard S.S."/>
            <person name="Banfield J.F."/>
        </authorList>
    </citation>
    <scope>NUCLEOTIDE SEQUENCE [LARGE SCALE GENOMIC DNA]</scope>
</reference>
<evidence type="ECO:0000256" key="1">
    <source>
        <dbReference type="ARBA" id="ARBA00023002"/>
    </source>
</evidence>
<comment type="catalytic activity">
    <reaction evidence="3 4">
        <text>[thioredoxin]-disulfide + L-methionine + H2O = L-methionine (S)-S-oxide + [thioredoxin]-dithiol</text>
        <dbReference type="Rhea" id="RHEA:19993"/>
        <dbReference type="Rhea" id="RHEA-COMP:10698"/>
        <dbReference type="Rhea" id="RHEA-COMP:10700"/>
        <dbReference type="ChEBI" id="CHEBI:15377"/>
        <dbReference type="ChEBI" id="CHEBI:29950"/>
        <dbReference type="ChEBI" id="CHEBI:50058"/>
        <dbReference type="ChEBI" id="CHEBI:57844"/>
        <dbReference type="ChEBI" id="CHEBI:58772"/>
        <dbReference type="EC" id="1.8.4.11"/>
    </reaction>
</comment>
<dbReference type="HAMAP" id="MF_01401">
    <property type="entry name" value="MsrA"/>
    <property type="match status" value="1"/>
</dbReference>
<dbReference type="SUPFAM" id="SSF55068">
    <property type="entry name" value="Peptide methionine sulfoxide reductase"/>
    <property type="match status" value="1"/>
</dbReference>
<keyword evidence="1 4" id="KW-0560">Oxidoreductase</keyword>
<dbReference type="Pfam" id="PF01625">
    <property type="entry name" value="PMSR"/>
    <property type="match status" value="1"/>
</dbReference>
<feature type="active site" evidence="4">
    <location>
        <position position="26"/>
    </location>
</feature>
<accession>A0A1F6LKU2</accession>
<dbReference type="GO" id="GO:0033744">
    <property type="term" value="F:L-methionine:thioredoxin-disulfide S-oxidoreductase activity"/>
    <property type="evidence" value="ECO:0007669"/>
    <property type="project" value="RHEA"/>
</dbReference>
<name>A0A1F6LKU2_9BACT</name>
<dbReference type="PANTHER" id="PTHR43774">
    <property type="entry name" value="PEPTIDE METHIONINE SULFOXIDE REDUCTASE"/>
    <property type="match status" value="1"/>
</dbReference>
<proteinExistence type="inferred from homology"/>
<evidence type="ECO:0000313" key="7">
    <source>
        <dbReference type="Proteomes" id="UP000177067"/>
    </source>
</evidence>
<dbReference type="NCBIfam" id="TIGR00401">
    <property type="entry name" value="msrA"/>
    <property type="match status" value="1"/>
</dbReference>
<dbReference type="Gene3D" id="3.30.1060.10">
    <property type="entry name" value="Peptide methionine sulphoxide reductase MsrA"/>
    <property type="match status" value="1"/>
</dbReference>
<sequence>MKPKNNQTKNTDKNKNIAIATFAGGCFWCMIPPFQKLPGVTQVIPGYTGGKTKNPSYEEVVSGTTGHMESVQVFYNPKKVSYEKLLDVFWQQINPEDAGGQFADRGNQYMTAIFYHDSKQKNLAIASKKALEKSGKFKKIATRIIKAGEFYIAEQYHWDYHKKNPIQYQIYKKMSGRENFINKTWKK</sequence>
<dbReference type="EC" id="1.8.4.11" evidence="4"/>
<gene>
    <name evidence="4" type="primary">msrA</name>
    <name evidence="6" type="ORF">A2725_04525</name>
</gene>
<evidence type="ECO:0000256" key="2">
    <source>
        <dbReference type="ARBA" id="ARBA00047806"/>
    </source>
</evidence>
<protein>
    <recommendedName>
        <fullName evidence="4">Peptide methionine sulfoxide reductase MsrA</fullName>
        <shortName evidence="4">Protein-methionine-S-oxide reductase</shortName>
        <ecNumber evidence="4">1.8.4.11</ecNumber>
    </recommendedName>
    <alternativeName>
        <fullName evidence="4">Peptide-methionine (S)-S-oxide reductase</fullName>
        <shortName evidence="4">Peptide Met(O) reductase</shortName>
    </alternativeName>
</protein>
<comment type="catalytic activity">
    <reaction evidence="2 4">
        <text>L-methionyl-[protein] + [thioredoxin]-disulfide + H2O = L-methionyl-(S)-S-oxide-[protein] + [thioredoxin]-dithiol</text>
        <dbReference type="Rhea" id="RHEA:14217"/>
        <dbReference type="Rhea" id="RHEA-COMP:10698"/>
        <dbReference type="Rhea" id="RHEA-COMP:10700"/>
        <dbReference type="Rhea" id="RHEA-COMP:12313"/>
        <dbReference type="Rhea" id="RHEA-COMP:12315"/>
        <dbReference type="ChEBI" id="CHEBI:15377"/>
        <dbReference type="ChEBI" id="CHEBI:16044"/>
        <dbReference type="ChEBI" id="CHEBI:29950"/>
        <dbReference type="ChEBI" id="CHEBI:44120"/>
        <dbReference type="ChEBI" id="CHEBI:50058"/>
        <dbReference type="EC" id="1.8.4.11"/>
    </reaction>
</comment>
<dbReference type="PROSITE" id="PS51257">
    <property type="entry name" value="PROKAR_LIPOPROTEIN"/>
    <property type="match status" value="1"/>
</dbReference>
<evidence type="ECO:0000256" key="3">
    <source>
        <dbReference type="ARBA" id="ARBA00048782"/>
    </source>
</evidence>
<evidence type="ECO:0000256" key="4">
    <source>
        <dbReference type="HAMAP-Rule" id="MF_01401"/>
    </source>
</evidence>
<evidence type="ECO:0000259" key="5">
    <source>
        <dbReference type="Pfam" id="PF01625"/>
    </source>
</evidence>
<dbReference type="EMBL" id="MFPS01000004">
    <property type="protein sequence ID" value="OGH60001.1"/>
    <property type="molecule type" value="Genomic_DNA"/>
</dbReference>
<comment type="function">
    <text evidence="4">Has an important function as a repair enzyme for proteins that have been inactivated by oxidation. Catalyzes the reversible oxidation-reduction of methionine sulfoxide in proteins to methionine.</text>
</comment>
<dbReference type="GO" id="GO:0008113">
    <property type="term" value="F:peptide-methionine (S)-S-oxide reductase activity"/>
    <property type="evidence" value="ECO:0007669"/>
    <property type="project" value="UniProtKB-UniRule"/>
</dbReference>
<comment type="caution">
    <text evidence="6">The sequence shown here is derived from an EMBL/GenBank/DDBJ whole genome shotgun (WGS) entry which is preliminary data.</text>
</comment>
<organism evidence="6 7">
    <name type="scientific">Candidatus Magasanikbacteria bacterium RIFCSPHIGHO2_01_FULL_33_34</name>
    <dbReference type="NCBI Taxonomy" id="1798671"/>
    <lineage>
        <taxon>Bacteria</taxon>
        <taxon>Candidatus Magasanikiibacteriota</taxon>
    </lineage>
</organism>
<evidence type="ECO:0000313" key="6">
    <source>
        <dbReference type="EMBL" id="OGH60001.1"/>
    </source>
</evidence>
<dbReference type="Proteomes" id="UP000177067">
    <property type="component" value="Unassembled WGS sequence"/>
</dbReference>
<dbReference type="InterPro" id="IPR036509">
    <property type="entry name" value="Met_Sox_Rdtase_MsrA_sf"/>
</dbReference>
<comment type="similarity">
    <text evidence="4">Belongs to the MsrA Met sulfoxide reductase family.</text>
</comment>
<dbReference type="PANTHER" id="PTHR43774:SF1">
    <property type="entry name" value="PEPTIDE METHIONINE SULFOXIDE REDUCTASE MSRA 2"/>
    <property type="match status" value="1"/>
</dbReference>
<dbReference type="AlphaFoldDB" id="A0A1F6LKU2"/>
<dbReference type="InterPro" id="IPR002569">
    <property type="entry name" value="Met_Sox_Rdtase_MsrA_dom"/>
</dbReference>
<feature type="domain" description="Peptide methionine sulphoxide reductase MsrA" evidence="5">
    <location>
        <begin position="20"/>
        <end position="169"/>
    </location>
</feature>